<dbReference type="InterPro" id="IPR036291">
    <property type="entry name" value="NAD(P)-bd_dom_sf"/>
</dbReference>
<evidence type="ECO:0000313" key="4">
    <source>
        <dbReference type="EMBL" id="VAX25854.1"/>
    </source>
</evidence>
<keyword evidence="2" id="KW-0560">Oxidoreductase</keyword>
<dbReference type="SUPFAM" id="SSF53639">
    <property type="entry name" value="AraD/HMP-PK domain-like"/>
    <property type="match status" value="1"/>
</dbReference>
<dbReference type="Pfam" id="PF00596">
    <property type="entry name" value="Aldolase_II"/>
    <property type="match status" value="1"/>
</dbReference>
<accession>A0A3B1CPJ8</accession>
<dbReference type="EMBL" id="UOGA01000315">
    <property type="protein sequence ID" value="VAX25854.1"/>
    <property type="molecule type" value="Genomic_DNA"/>
</dbReference>
<gene>
    <name evidence="4" type="ORF">MNBD_NITROSPINAE04-766</name>
</gene>
<protein>
    <submittedName>
        <fullName evidence="4">Oxidoreductase</fullName>
    </submittedName>
</protein>
<dbReference type="Gene3D" id="3.40.50.720">
    <property type="entry name" value="NAD(P)-binding Rossmann-like Domain"/>
    <property type="match status" value="1"/>
</dbReference>
<dbReference type="InterPro" id="IPR002347">
    <property type="entry name" value="SDR_fam"/>
</dbReference>
<sequence>MKNRWSKAEADKAVKIGWRKWGGDLALRAYTSRLIGGQKQLVLHGGGNTSVKSLFTDITGEVRPALFVKASGHDLTRIGPDGHCALDLEHLMRLKAVKKLSDDNMLNELRRGLVNPLGPTPSIESLVHAFIPKKFIDHTHADSILALTNRRDGQTIVRDALGKGVLIVDYERPGFDLAKAVLKAFEKGAANAKGMVLMNHGLITWGDTAEESYSATIRLVSKAEKYLKGHRRGAVRHAPGRAIEKAEKNYQWIAPLLRGLLCLPSKASKRYDKHFILKPLITPESIKFAGSKKNRKIALAPPLTSDHIIRVKPKPLWIDKPDLKDADALKGQLEKAIGAYAESYKRYFDKHSKKAEPGIVPLDPLPRVIFIPGVGAVCTGRNVEEAVIARDITEQTILVKAEIASSGEYKGISERSMFEMEYFNMQSAKLATDDKPLTRKVALVTGACGAIGSAICAQLLKNGCHVAATDLPGKNLTALLNDLAPAYGDRIIALALDVTDADNVAEGFNLAVREWGGVDIVIVNAGLAHVSSLAKMDPASFLKIENVNVHGTLNTLAESARLFERQGAGGDVILISTKNVFAPGARFGAYSATKAAAHQLARIASLELASLNVRVNMVAPDAVFSHGKRRSGLWAEVGPDRMKARGLSEKGLEKYYHDRNLLKEKITGEDVARAVMFFATRKTPTTGATIPVDGGLPDATPR</sequence>
<evidence type="ECO:0000259" key="3">
    <source>
        <dbReference type="SMART" id="SM01007"/>
    </source>
</evidence>
<dbReference type="AlphaFoldDB" id="A0A3B1CPJ8"/>
<dbReference type="Pfam" id="PF00106">
    <property type="entry name" value="adh_short"/>
    <property type="match status" value="1"/>
</dbReference>
<proteinExistence type="inferred from homology"/>
<evidence type="ECO:0000256" key="2">
    <source>
        <dbReference type="ARBA" id="ARBA00023002"/>
    </source>
</evidence>
<dbReference type="InterPro" id="IPR001303">
    <property type="entry name" value="Aldolase_II/adducin_N"/>
</dbReference>
<feature type="domain" description="Class II aldolase/adducin N-terminal" evidence="3">
    <location>
        <begin position="27"/>
        <end position="227"/>
    </location>
</feature>
<dbReference type="NCBIfam" id="NF006194">
    <property type="entry name" value="PRK08324.2-2"/>
    <property type="match status" value="1"/>
</dbReference>
<dbReference type="InterPro" id="IPR036409">
    <property type="entry name" value="Aldolase_II/adducin_N_sf"/>
</dbReference>
<name>A0A3B1CPJ8_9ZZZZ</name>
<reference evidence="4" key="1">
    <citation type="submission" date="2018-06" db="EMBL/GenBank/DDBJ databases">
        <authorList>
            <person name="Zhirakovskaya E."/>
        </authorList>
    </citation>
    <scope>NUCLEOTIDE SEQUENCE</scope>
</reference>
<dbReference type="SUPFAM" id="SSF51735">
    <property type="entry name" value="NAD(P)-binding Rossmann-fold domains"/>
    <property type="match status" value="1"/>
</dbReference>
<dbReference type="PANTHER" id="PTHR43669:SF8">
    <property type="entry name" value="SHORT-CHAIN TYPE DEHYDROGENASE_REDUCTASE-RELATED"/>
    <property type="match status" value="1"/>
</dbReference>
<dbReference type="GO" id="GO:0016491">
    <property type="term" value="F:oxidoreductase activity"/>
    <property type="evidence" value="ECO:0007669"/>
    <property type="project" value="UniProtKB-KW"/>
</dbReference>
<dbReference type="SMART" id="SM01007">
    <property type="entry name" value="Aldolase_II"/>
    <property type="match status" value="1"/>
</dbReference>
<dbReference type="PRINTS" id="PR00081">
    <property type="entry name" value="GDHRDH"/>
</dbReference>
<dbReference type="Gene3D" id="3.40.225.10">
    <property type="entry name" value="Class II aldolase/adducin N-terminal domain"/>
    <property type="match status" value="1"/>
</dbReference>
<dbReference type="PANTHER" id="PTHR43669">
    <property type="entry name" value="5-KETO-D-GLUCONATE 5-REDUCTASE"/>
    <property type="match status" value="1"/>
</dbReference>
<organism evidence="4">
    <name type="scientific">hydrothermal vent metagenome</name>
    <dbReference type="NCBI Taxonomy" id="652676"/>
    <lineage>
        <taxon>unclassified sequences</taxon>
        <taxon>metagenomes</taxon>
        <taxon>ecological metagenomes</taxon>
    </lineage>
</organism>
<evidence type="ECO:0000256" key="1">
    <source>
        <dbReference type="ARBA" id="ARBA00006484"/>
    </source>
</evidence>
<comment type="similarity">
    <text evidence="1">Belongs to the short-chain dehydrogenases/reductases (SDR) family.</text>
</comment>